<keyword evidence="2" id="KW-1185">Reference proteome</keyword>
<dbReference type="AlphaFoldDB" id="A0AAD9IZM0"/>
<protein>
    <submittedName>
        <fullName evidence="1">Uncharacterized protein</fullName>
    </submittedName>
</protein>
<sequence length="144" mass="16058">MEDNFSDDDDEEIAEETTRTLFDVLNVTESFDSLKSKLTELWKNHLESVTTSVTDHLSLEHLGYILDALADRNDINRPFPRYLVAGVPNLVVCAQADVLRAVLSLYEEGKKLPLPETDEVLLCTENTTVEEVSVGCGAVMTHCN</sequence>
<dbReference type="PANTHER" id="PTHR22605">
    <property type="entry name" value="RZ-TYPE DOMAIN-CONTAINING PROTEIN"/>
    <property type="match status" value="1"/>
</dbReference>
<organism evidence="1 2">
    <name type="scientific">Ridgeia piscesae</name>
    <name type="common">Tubeworm</name>
    <dbReference type="NCBI Taxonomy" id="27915"/>
    <lineage>
        <taxon>Eukaryota</taxon>
        <taxon>Metazoa</taxon>
        <taxon>Spiralia</taxon>
        <taxon>Lophotrochozoa</taxon>
        <taxon>Annelida</taxon>
        <taxon>Polychaeta</taxon>
        <taxon>Sedentaria</taxon>
        <taxon>Canalipalpata</taxon>
        <taxon>Sabellida</taxon>
        <taxon>Siboglinidae</taxon>
        <taxon>Ridgeia</taxon>
    </lineage>
</organism>
<dbReference type="PANTHER" id="PTHR22605:SF16">
    <property type="entry name" value="E3 UBIQUITIN-PROTEIN LIGASE RNF213"/>
    <property type="match status" value="1"/>
</dbReference>
<evidence type="ECO:0000313" key="1">
    <source>
        <dbReference type="EMBL" id="KAK2143342.1"/>
    </source>
</evidence>
<dbReference type="GO" id="GO:0016887">
    <property type="term" value="F:ATP hydrolysis activity"/>
    <property type="evidence" value="ECO:0007669"/>
    <property type="project" value="InterPro"/>
</dbReference>
<proteinExistence type="predicted"/>
<reference evidence="1" key="1">
    <citation type="journal article" date="2023" name="Mol. Biol. Evol.">
        <title>Third-Generation Sequencing Reveals the Adaptive Role of the Epigenome in Three Deep-Sea Polychaetes.</title>
        <authorList>
            <person name="Perez M."/>
            <person name="Aroh O."/>
            <person name="Sun Y."/>
            <person name="Lan Y."/>
            <person name="Juniper S.K."/>
            <person name="Young C.R."/>
            <person name="Angers B."/>
            <person name="Qian P.Y."/>
        </authorList>
    </citation>
    <scope>NUCLEOTIDE SEQUENCE</scope>
    <source>
        <strain evidence="1">R07B-5</strain>
    </source>
</reference>
<gene>
    <name evidence="1" type="ORF">NP493_4562g00003</name>
</gene>
<dbReference type="EMBL" id="JAODUO010004547">
    <property type="protein sequence ID" value="KAK2143342.1"/>
    <property type="molecule type" value="Genomic_DNA"/>
</dbReference>
<dbReference type="Proteomes" id="UP001209878">
    <property type="component" value="Unassembled WGS sequence"/>
</dbReference>
<dbReference type="InterPro" id="IPR031248">
    <property type="entry name" value="RNF213"/>
</dbReference>
<accession>A0AAD9IZM0</accession>
<name>A0AAD9IZM0_RIDPI</name>
<dbReference type="GO" id="GO:0004842">
    <property type="term" value="F:ubiquitin-protein transferase activity"/>
    <property type="evidence" value="ECO:0007669"/>
    <property type="project" value="InterPro"/>
</dbReference>
<evidence type="ECO:0000313" key="2">
    <source>
        <dbReference type="Proteomes" id="UP001209878"/>
    </source>
</evidence>
<comment type="caution">
    <text evidence="1">The sequence shown here is derived from an EMBL/GenBank/DDBJ whole genome shotgun (WGS) entry which is preliminary data.</text>
</comment>